<dbReference type="RefSeq" id="WP_341724003.1">
    <property type="nucleotide sequence ID" value="NZ_JBBWWT010000001.1"/>
</dbReference>
<reference evidence="1 2" key="1">
    <citation type="submission" date="2024-04" db="EMBL/GenBank/DDBJ databases">
        <title>Draft genome sequence of Pseudoxanthomonas putridarboris WD12.</title>
        <authorList>
            <person name="Oh J."/>
        </authorList>
    </citation>
    <scope>NUCLEOTIDE SEQUENCE [LARGE SCALE GENOMIC DNA]</scope>
    <source>
        <strain evidence="1 2">WD12</strain>
    </source>
</reference>
<dbReference type="Proteomes" id="UP001459204">
    <property type="component" value="Unassembled WGS sequence"/>
</dbReference>
<accession>A0ABU9IV01</accession>
<keyword evidence="2" id="KW-1185">Reference proteome</keyword>
<name>A0ABU9IV01_9GAMM</name>
<organism evidence="1 2">
    <name type="scientific">Pseudoxanthomonas putridarboris</name>
    <dbReference type="NCBI Taxonomy" id="752605"/>
    <lineage>
        <taxon>Bacteria</taxon>
        <taxon>Pseudomonadati</taxon>
        <taxon>Pseudomonadota</taxon>
        <taxon>Gammaproteobacteria</taxon>
        <taxon>Lysobacterales</taxon>
        <taxon>Lysobacteraceae</taxon>
        <taxon>Pseudoxanthomonas</taxon>
    </lineage>
</organism>
<evidence type="ECO:0000313" key="1">
    <source>
        <dbReference type="EMBL" id="MEL1262799.1"/>
    </source>
</evidence>
<dbReference type="PROSITE" id="PS51257">
    <property type="entry name" value="PROKAR_LIPOPROTEIN"/>
    <property type="match status" value="1"/>
</dbReference>
<gene>
    <name evidence="1" type="ORF">AAD027_00220</name>
</gene>
<proteinExistence type="predicted"/>
<protein>
    <submittedName>
        <fullName evidence="1">Lectin</fullName>
    </submittedName>
</protein>
<sequence>MKSMLPIVMAVTLLSACQRQDVPAKTGTEPLTTATSTPMAVTTQPAPAVDDTAVPAGPVSQASFLGYGDMKLGSTVEEARAAWGGELNGSPTEGTSCHYLWPKWITRPADFAFMMEEGKFVRYDVGIDKETAPGGGKVGMSVDELQKLYGGALKAAPHKYTQGGQYLSLDAGDVAPTRLVFEADADGKVTSWRVGLSPQVDYVEGCS</sequence>
<comment type="caution">
    <text evidence="1">The sequence shown here is derived from an EMBL/GenBank/DDBJ whole genome shotgun (WGS) entry which is preliminary data.</text>
</comment>
<dbReference type="EMBL" id="JBBWWT010000001">
    <property type="protein sequence ID" value="MEL1262799.1"/>
    <property type="molecule type" value="Genomic_DNA"/>
</dbReference>
<evidence type="ECO:0000313" key="2">
    <source>
        <dbReference type="Proteomes" id="UP001459204"/>
    </source>
</evidence>